<sequence length="407" mass="41611">ARDQELPSSVCVADFDIVQSTVRHSGGGPPASQTAAAAPATAVAGKAAVATVAAAPAPAGAAAAGTWPAAAVAAAAAASRERLLAEGQVLTAVTQVLDSLFALSSPNTSQPGKSLAQQHPNLTLRYEVRISHRVLLASLMASCGVAPGQATEQVLAQCRTALSISPLDGGPTSGGVASSGSTASSIGGASGAGRAVRWGSIQKALEGLRMRPDAVNRVRTALMVLPGPLLPSLDRTSAFIKDWQGRAINHPASMAAASRAAAALAELQLLARYLSLLSIPSTCLILDPLMPMPEAYFSHTYFTVHVRLPHTSAPHATHSMMVAAGGRYDSLVRSCWPTHTAPGAVGATLNIEKLVDVMGGMLQASACNATMQSHSTLPQRDAQAQCNMHSAATVSGQITQLRCTSQS</sequence>
<dbReference type="PANTHER" id="PTHR11476">
    <property type="entry name" value="HISTIDYL-TRNA SYNTHETASE"/>
    <property type="match status" value="1"/>
</dbReference>
<dbReference type="InterPro" id="IPR045864">
    <property type="entry name" value="aa-tRNA-synth_II/BPL/LPL"/>
</dbReference>
<gene>
    <name evidence="2" type="ORF">DUNSADRAFT_2513</name>
</gene>
<evidence type="ECO:0000313" key="2">
    <source>
        <dbReference type="EMBL" id="KAF5838604.1"/>
    </source>
</evidence>
<dbReference type="EMBL" id="MU069572">
    <property type="protein sequence ID" value="KAF5838604.1"/>
    <property type="molecule type" value="Genomic_DNA"/>
</dbReference>
<accession>A0ABQ7GVH1</accession>
<evidence type="ECO:0000256" key="1">
    <source>
        <dbReference type="SAM" id="MobiDB-lite"/>
    </source>
</evidence>
<feature type="non-terminal residue" evidence="2">
    <location>
        <position position="1"/>
    </location>
</feature>
<dbReference type="PANTHER" id="PTHR11476:SF10">
    <property type="entry name" value="NON-SPECIFIC SERINE_THREONINE PROTEIN KINASE"/>
    <property type="match status" value="1"/>
</dbReference>
<protein>
    <recommendedName>
        <fullName evidence="4">Non-specific serine/threonine protein kinase</fullName>
    </recommendedName>
</protein>
<evidence type="ECO:0000313" key="3">
    <source>
        <dbReference type="Proteomes" id="UP000815325"/>
    </source>
</evidence>
<dbReference type="Gene3D" id="3.30.930.10">
    <property type="entry name" value="Bira Bifunctional Protein, Domain 2"/>
    <property type="match status" value="1"/>
</dbReference>
<name>A0ABQ7GVH1_DUNSA</name>
<evidence type="ECO:0008006" key="4">
    <source>
        <dbReference type="Google" id="ProtNLM"/>
    </source>
</evidence>
<keyword evidence="3" id="KW-1185">Reference proteome</keyword>
<feature type="compositionally biased region" description="Low complexity" evidence="1">
    <location>
        <begin position="174"/>
        <end position="192"/>
    </location>
</feature>
<reference evidence="2" key="1">
    <citation type="submission" date="2017-08" db="EMBL/GenBank/DDBJ databases">
        <authorList>
            <person name="Polle J.E."/>
            <person name="Barry K."/>
            <person name="Cushman J."/>
            <person name="Schmutz J."/>
            <person name="Tran D."/>
            <person name="Hathwaick L.T."/>
            <person name="Yim W.C."/>
            <person name="Jenkins J."/>
            <person name="Mckie-Krisberg Z.M."/>
            <person name="Prochnik S."/>
            <person name="Lindquist E."/>
            <person name="Dockter R.B."/>
            <person name="Adam C."/>
            <person name="Molina H."/>
            <person name="Bunkerborg J."/>
            <person name="Jin E."/>
            <person name="Buchheim M."/>
            <person name="Magnuson J."/>
        </authorList>
    </citation>
    <scope>NUCLEOTIDE SEQUENCE</scope>
    <source>
        <strain evidence="2">CCAP 19/18</strain>
    </source>
</reference>
<proteinExistence type="predicted"/>
<comment type="caution">
    <text evidence="2">The sequence shown here is derived from an EMBL/GenBank/DDBJ whole genome shotgun (WGS) entry which is preliminary data.</text>
</comment>
<organism evidence="2 3">
    <name type="scientific">Dunaliella salina</name>
    <name type="common">Green alga</name>
    <name type="synonym">Protococcus salinus</name>
    <dbReference type="NCBI Taxonomy" id="3046"/>
    <lineage>
        <taxon>Eukaryota</taxon>
        <taxon>Viridiplantae</taxon>
        <taxon>Chlorophyta</taxon>
        <taxon>core chlorophytes</taxon>
        <taxon>Chlorophyceae</taxon>
        <taxon>CS clade</taxon>
        <taxon>Chlamydomonadales</taxon>
        <taxon>Dunaliellaceae</taxon>
        <taxon>Dunaliella</taxon>
    </lineage>
</organism>
<feature type="region of interest" description="Disordered" evidence="1">
    <location>
        <begin position="169"/>
        <end position="192"/>
    </location>
</feature>
<dbReference type="SUPFAM" id="SSF55681">
    <property type="entry name" value="Class II aaRS and biotin synthetases"/>
    <property type="match status" value="1"/>
</dbReference>
<dbReference type="Proteomes" id="UP000815325">
    <property type="component" value="Unassembled WGS sequence"/>
</dbReference>